<keyword evidence="2" id="KW-1185">Reference proteome</keyword>
<dbReference type="SUPFAM" id="SSF48371">
    <property type="entry name" value="ARM repeat"/>
    <property type="match status" value="1"/>
</dbReference>
<protein>
    <submittedName>
        <fullName evidence="1">Uncharacterized protein</fullName>
    </submittedName>
</protein>
<gene>
    <name evidence="1" type="ORF">BLNAU_6343</name>
</gene>
<dbReference type="EMBL" id="JARBJD010000036">
    <property type="protein sequence ID" value="KAK2958574.1"/>
    <property type="molecule type" value="Genomic_DNA"/>
</dbReference>
<comment type="caution">
    <text evidence="1">The sequence shown here is derived from an EMBL/GenBank/DDBJ whole genome shotgun (WGS) entry which is preliminary data.</text>
</comment>
<evidence type="ECO:0000313" key="1">
    <source>
        <dbReference type="EMBL" id="KAK2958574.1"/>
    </source>
</evidence>
<organism evidence="1 2">
    <name type="scientific">Blattamonas nauphoetae</name>
    <dbReference type="NCBI Taxonomy" id="2049346"/>
    <lineage>
        <taxon>Eukaryota</taxon>
        <taxon>Metamonada</taxon>
        <taxon>Preaxostyla</taxon>
        <taxon>Oxymonadida</taxon>
        <taxon>Blattamonas</taxon>
    </lineage>
</organism>
<dbReference type="Gene3D" id="1.25.10.10">
    <property type="entry name" value="Leucine-rich Repeat Variant"/>
    <property type="match status" value="1"/>
</dbReference>
<dbReference type="InterPro" id="IPR011989">
    <property type="entry name" value="ARM-like"/>
</dbReference>
<evidence type="ECO:0000313" key="2">
    <source>
        <dbReference type="Proteomes" id="UP001281761"/>
    </source>
</evidence>
<dbReference type="Proteomes" id="UP001281761">
    <property type="component" value="Unassembled WGS sequence"/>
</dbReference>
<dbReference type="InterPro" id="IPR016024">
    <property type="entry name" value="ARM-type_fold"/>
</dbReference>
<sequence>MTSSNKLNLSLREQSRQLALFQELDSDDEDDELVYLRTNKRAGFLDVGMTKRKIRGKIEAEDLPVDIEETISALNGEDPSNVFELVSALNRAANTEPILSKLNHYNVVPTLTRFLVTTQDEKLLYKILLIMSNIAALPPDQLVDFFDDVLLQNVIRLTQHSSLYIICKAWELLSNLTYIVKNTNPFIDTLINHGILDTFIPSFSIIFSASTPTIASFHAPTTILDDPNIVNFPTVTLSTPEDCHPLSSLLATLHNIVEVSHQPIPPEIFTFVFSSLVTGVPSDTLNACFFIKTQREQLHDPSSLFYQSPMPPFFPPTIPTFFYLVVAVLKHASAGLLEAYKVWTVLRLLRTQRRVCDARTKLDDSNDPVPFTQPELRDRKAIAKMIAGYFMMTVNILTLVGRAVKSDAVVPFYLDAGLLPAVGICLNTFDTFQHDYAIGDWSLLELVQTRLREGSLGRVWETAVSVMQSLDLTQLATEEEVRADLMRLSKFQTTPELGTETLFFQQRDAATEAASFLFSNIAAGDTSNTSRLLNETFPGPNSATDFFNHIAERLTNAELQTYVNELYIVHGMLLSREDAIIGPIEASSIIEALFKFVWHQPDRNTNDLAIRVFFEILVVLLQHTKRPSLILSHLDPDFSVNELTRMVRGISDQTKRRVDKFLTQYDSVANAFVAQHGEHINQSPLKERIKNALEEDDWDDGEEQSDDL</sequence>
<accession>A0ABQ9Y4D9</accession>
<proteinExistence type="predicted"/>
<reference evidence="1 2" key="1">
    <citation type="journal article" date="2022" name="bioRxiv">
        <title>Genomics of Preaxostyla Flagellates Illuminates Evolutionary Transitions and the Path Towards Mitochondrial Loss.</title>
        <authorList>
            <person name="Novak L.V.F."/>
            <person name="Treitli S.C."/>
            <person name="Pyrih J."/>
            <person name="Halakuc P."/>
            <person name="Pipaliya S.V."/>
            <person name="Vacek V."/>
            <person name="Brzon O."/>
            <person name="Soukal P."/>
            <person name="Eme L."/>
            <person name="Dacks J.B."/>
            <person name="Karnkowska A."/>
            <person name="Elias M."/>
            <person name="Hampl V."/>
        </authorList>
    </citation>
    <scope>NUCLEOTIDE SEQUENCE [LARGE SCALE GENOMIC DNA]</scope>
    <source>
        <strain evidence="1">NAU3</strain>
        <tissue evidence="1">Gut</tissue>
    </source>
</reference>
<name>A0ABQ9Y4D9_9EUKA</name>